<evidence type="ECO:0000256" key="1">
    <source>
        <dbReference type="ARBA" id="ARBA00022801"/>
    </source>
</evidence>
<evidence type="ECO:0000256" key="2">
    <source>
        <dbReference type="ARBA" id="ARBA00023295"/>
    </source>
</evidence>
<organism evidence="5 6">
    <name type="scientific">Wenyingzhuangia heitensis</name>
    <dbReference type="NCBI Taxonomy" id="1487859"/>
    <lineage>
        <taxon>Bacteria</taxon>
        <taxon>Pseudomonadati</taxon>
        <taxon>Bacteroidota</taxon>
        <taxon>Flavobacteriia</taxon>
        <taxon>Flavobacteriales</taxon>
        <taxon>Flavobacteriaceae</taxon>
        <taxon>Wenyingzhuangia</taxon>
    </lineage>
</organism>
<comment type="similarity">
    <text evidence="3">Belongs to the glycosyl hydrolase 5 (cellulase A) family.</text>
</comment>
<feature type="domain" description="Glycoside hydrolase family 5" evidence="4">
    <location>
        <begin position="43"/>
        <end position="322"/>
    </location>
</feature>
<dbReference type="InterPro" id="IPR017853">
    <property type="entry name" value="GH"/>
</dbReference>
<evidence type="ECO:0000313" key="6">
    <source>
        <dbReference type="Proteomes" id="UP000745859"/>
    </source>
</evidence>
<dbReference type="Gene3D" id="3.20.20.80">
    <property type="entry name" value="Glycosidases"/>
    <property type="match status" value="1"/>
</dbReference>
<dbReference type="SUPFAM" id="SSF51445">
    <property type="entry name" value="(Trans)glycosidases"/>
    <property type="match status" value="1"/>
</dbReference>
<dbReference type="RefSeq" id="WP_167185112.1">
    <property type="nucleotide sequence ID" value="NZ_JAASQL010000001.1"/>
</dbReference>
<keyword evidence="2 3" id="KW-0326">Glycosidase</keyword>
<sequence>MKSIFFFIMLFVQCLDVYAQNNRTTLIGVNITDYQKGTRNLKKINTYKIKKKIKELYKKGIVDIRLPFSFYKNLDSKHRISKSFKKKIKSLVKYTENKKINLILCNFDEKFTMSTYKSKEKDLIVNWIDLIDYIFKYDTYTQYELLNEPKLYPNEWWEFASYMVSEINTRYPDKKIIIGATNYNSIYELSRLKPLPFRNIVYSFHFYEPFIFTHQGASWINSQNATIGIPYPYSTNTMPLLHTDAYGTDGVVNYKDYDLTGNKKALLQKIGIIYYWSKQYNVPLLCSEFGVIEKANNLDKCNYLIDLKDVLETYNIKGYVWEHEGNFGMMTKEYNFYKCLGFTNF</sequence>
<reference evidence="5 6" key="1">
    <citation type="submission" date="2020-03" db="EMBL/GenBank/DDBJ databases">
        <title>Genomic Encyclopedia of Type Strains, Phase IV (KMG-IV): sequencing the most valuable type-strain genomes for metagenomic binning, comparative biology and taxonomic classification.</title>
        <authorList>
            <person name="Goeker M."/>
        </authorList>
    </citation>
    <scope>NUCLEOTIDE SEQUENCE [LARGE SCALE GENOMIC DNA]</scope>
    <source>
        <strain evidence="5 6">DSM 101599</strain>
    </source>
</reference>
<dbReference type="EMBL" id="JAASQL010000001">
    <property type="protein sequence ID" value="NIJ44674.1"/>
    <property type="molecule type" value="Genomic_DNA"/>
</dbReference>
<comment type="caution">
    <text evidence="5">The sequence shown here is derived from an EMBL/GenBank/DDBJ whole genome shotgun (WGS) entry which is preliminary data.</text>
</comment>
<evidence type="ECO:0000313" key="5">
    <source>
        <dbReference type="EMBL" id="NIJ44674.1"/>
    </source>
</evidence>
<gene>
    <name evidence="5" type="ORF">FHR24_001113</name>
</gene>
<proteinExistence type="inferred from homology"/>
<dbReference type="InterPro" id="IPR001547">
    <property type="entry name" value="Glyco_hydro_5"/>
</dbReference>
<protein>
    <recommendedName>
        <fullName evidence="4">Glycoside hydrolase family 5 domain-containing protein</fullName>
    </recommendedName>
</protein>
<accession>A0ABX0U749</accession>
<evidence type="ECO:0000256" key="3">
    <source>
        <dbReference type="RuleBase" id="RU361153"/>
    </source>
</evidence>
<evidence type="ECO:0000259" key="4">
    <source>
        <dbReference type="Pfam" id="PF00150"/>
    </source>
</evidence>
<keyword evidence="6" id="KW-1185">Reference proteome</keyword>
<dbReference type="Pfam" id="PF00150">
    <property type="entry name" value="Cellulase"/>
    <property type="match status" value="1"/>
</dbReference>
<dbReference type="Proteomes" id="UP000745859">
    <property type="component" value="Unassembled WGS sequence"/>
</dbReference>
<keyword evidence="1 3" id="KW-0378">Hydrolase</keyword>
<name>A0ABX0U749_9FLAO</name>